<feature type="transmembrane region" description="Helical" evidence="11">
    <location>
        <begin position="158"/>
        <end position="181"/>
    </location>
</feature>
<evidence type="ECO:0000256" key="6">
    <source>
        <dbReference type="ARBA" id="ARBA00022729"/>
    </source>
</evidence>
<feature type="binding site" description="axial binding residue" evidence="9">
    <location>
        <position position="60"/>
    </location>
    <ligand>
        <name>heme</name>
        <dbReference type="ChEBI" id="CHEBI:30413"/>
    </ligand>
    <ligandPart>
        <name>Fe</name>
        <dbReference type="ChEBI" id="CHEBI:18248"/>
    </ligandPart>
</feature>
<evidence type="ECO:0000313" key="14">
    <source>
        <dbReference type="EMBL" id="KAH0541690.1"/>
    </source>
</evidence>
<dbReference type="Proteomes" id="UP000698800">
    <property type="component" value="Unassembled WGS sequence"/>
</dbReference>
<feature type="compositionally biased region" description="Low complexity" evidence="10">
    <location>
        <begin position="240"/>
        <end position="252"/>
    </location>
</feature>
<feature type="compositionally biased region" description="Pro residues" evidence="10">
    <location>
        <begin position="187"/>
        <end position="200"/>
    </location>
</feature>
<feature type="compositionally biased region" description="Low complexity" evidence="10">
    <location>
        <begin position="132"/>
        <end position="147"/>
    </location>
</feature>
<dbReference type="AlphaFoldDB" id="A0A9P8L329"/>
<evidence type="ECO:0000256" key="2">
    <source>
        <dbReference type="ARBA" id="ARBA00004613"/>
    </source>
</evidence>
<feature type="region of interest" description="Disordered" evidence="10">
    <location>
        <begin position="132"/>
        <end position="151"/>
    </location>
</feature>
<comment type="similarity">
    <text evidence="3">Belongs to the RBT5 family.</text>
</comment>
<dbReference type="EMBL" id="JAGHQL010000071">
    <property type="protein sequence ID" value="KAH0541690.1"/>
    <property type="molecule type" value="Genomic_DNA"/>
</dbReference>
<dbReference type="GO" id="GO:0005576">
    <property type="term" value="C:extracellular region"/>
    <property type="evidence" value="ECO:0007669"/>
    <property type="project" value="UniProtKB-SubCell"/>
</dbReference>
<dbReference type="GO" id="GO:0046872">
    <property type="term" value="F:metal ion binding"/>
    <property type="evidence" value="ECO:0007669"/>
    <property type="project" value="UniProtKB-UniRule"/>
</dbReference>
<keyword evidence="9" id="KW-0479">Metal-binding</keyword>
<keyword evidence="9" id="KW-0349">Heme</keyword>
<sequence>MRYFFSISVILQLSLFSAISLSQSSESQLKLACSLSGYSDCVCSSCVVPIYPIYCPNLLDLTCPCLSTPYLTDVTSCVIANCTVSEGRSAWAIGSSACSVDGVTLPTSPPVPSSGRGAAATTSAAVSVTVDAGGDKSTNTAGSNGASTSGGGGLSTGAIVGIIVGAVGGIAIGAVVTYFVLRRRQAPQPPQPPPQPPPLQPAVMQPMVQPLPPKNPYIGVAYPSPPPPPGQELHSESAYPQQAPQQTPQQTPSHQKSVLPIPELQSQENNRGPPPPASNAQQLGYTEASPPLYEMPSR</sequence>
<dbReference type="CDD" id="cd12087">
    <property type="entry name" value="TM_EGFR-like"/>
    <property type="match status" value="1"/>
</dbReference>
<keyword evidence="11" id="KW-1133">Transmembrane helix</keyword>
<keyword evidence="5" id="KW-0325">Glycoprotein</keyword>
<evidence type="ECO:0000256" key="9">
    <source>
        <dbReference type="PROSITE-ProRule" id="PRU01356"/>
    </source>
</evidence>
<keyword evidence="11" id="KW-0812">Transmembrane</keyword>
<keyword evidence="15" id="KW-1185">Reference proteome</keyword>
<keyword evidence="4" id="KW-0964">Secreted</keyword>
<keyword evidence="11" id="KW-0472">Membrane</keyword>
<keyword evidence="5" id="KW-0336">GPI-anchor</keyword>
<accession>A0A9P8L329</accession>
<feature type="chain" id="PRO_5040418453" description="CFEM domain-containing protein" evidence="12">
    <location>
        <begin position="23"/>
        <end position="298"/>
    </location>
</feature>
<comment type="caution">
    <text evidence="9">Lacks conserved residue(s) required for the propagation of feature annotation.</text>
</comment>
<evidence type="ECO:0000256" key="8">
    <source>
        <dbReference type="ARBA" id="ARBA00023288"/>
    </source>
</evidence>
<comment type="caution">
    <text evidence="14">The sequence shown here is derived from an EMBL/GenBank/DDBJ whole genome shotgun (WGS) entry which is preliminary data.</text>
</comment>
<reference evidence="14" key="1">
    <citation type="submission" date="2021-03" db="EMBL/GenBank/DDBJ databases">
        <title>Comparative genomics and phylogenomic investigation of the class Geoglossomycetes provide insights into ecological specialization and systematics.</title>
        <authorList>
            <person name="Melie T."/>
            <person name="Pirro S."/>
            <person name="Miller A.N."/>
            <person name="Quandt A."/>
        </authorList>
    </citation>
    <scope>NUCLEOTIDE SEQUENCE</scope>
    <source>
        <strain evidence="14">GBOQ0MN5Z8</strain>
    </source>
</reference>
<keyword evidence="6 12" id="KW-0732">Signal</keyword>
<dbReference type="GO" id="GO:0098552">
    <property type="term" value="C:side of membrane"/>
    <property type="evidence" value="ECO:0007669"/>
    <property type="project" value="UniProtKB-KW"/>
</dbReference>
<dbReference type="OrthoDB" id="10657596at2759"/>
<gene>
    <name evidence="14" type="ORF">FGG08_003853</name>
</gene>
<evidence type="ECO:0000256" key="1">
    <source>
        <dbReference type="ARBA" id="ARBA00004589"/>
    </source>
</evidence>
<evidence type="ECO:0000256" key="12">
    <source>
        <dbReference type="SAM" id="SignalP"/>
    </source>
</evidence>
<feature type="disulfide bond" evidence="9">
    <location>
        <begin position="65"/>
        <end position="98"/>
    </location>
</feature>
<evidence type="ECO:0000313" key="15">
    <source>
        <dbReference type="Proteomes" id="UP000698800"/>
    </source>
</evidence>
<organism evidence="14 15">
    <name type="scientific">Glutinoglossum americanum</name>
    <dbReference type="NCBI Taxonomy" id="1670608"/>
    <lineage>
        <taxon>Eukaryota</taxon>
        <taxon>Fungi</taxon>
        <taxon>Dikarya</taxon>
        <taxon>Ascomycota</taxon>
        <taxon>Pezizomycotina</taxon>
        <taxon>Geoglossomycetes</taxon>
        <taxon>Geoglossales</taxon>
        <taxon>Geoglossaceae</taxon>
        <taxon>Glutinoglossum</taxon>
    </lineage>
</organism>
<name>A0A9P8L329_9PEZI</name>
<evidence type="ECO:0000256" key="11">
    <source>
        <dbReference type="SAM" id="Phobius"/>
    </source>
</evidence>
<keyword evidence="9" id="KW-0408">Iron</keyword>
<dbReference type="PROSITE" id="PS52012">
    <property type="entry name" value="CFEM"/>
    <property type="match status" value="1"/>
</dbReference>
<keyword evidence="7 9" id="KW-1015">Disulfide bond</keyword>
<dbReference type="InterPro" id="IPR008427">
    <property type="entry name" value="Extracellular_membr_CFEM_dom"/>
</dbReference>
<evidence type="ECO:0000256" key="7">
    <source>
        <dbReference type="ARBA" id="ARBA00023157"/>
    </source>
</evidence>
<feature type="region of interest" description="Disordered" evidence="10">
    <location>
        <begin position="186"/>
        <end position="298"/>
    </location>
</feature>
<proteinExistence type="inferred from homology"/>
<evidence type="ECO:0000256" key="4">
    <source>
        <dbReference type="ARBA" id="ARBA00022525"/>
    </source>
</evidence>
<feature type="signal peptide" evidence="12">
    <location>
        <begin position="1"/>
        <end position="22"/>
    </location>
</feature>
<evidence type="ECO:0000256" key="10">
    <source>
        <dbReference type="SAM" id="MobiDB-lite"/>
    </source>
</evidence>
<keyword evidence="8" id="KW-0449">Lipoprotein</keyword>
<comment type="subcellular location">
    <subcellularLocation>
        <location evidence="1">Membrane</location>
        <topology evidence="1">Lipid-anchor</topology>
        <topology evidence="1">GPI-anchor</topology>
    </subcellularLocation>
    <subcellularLocation>
        <location evidence="2">Secreted</location>
    </subcellularLocation>
</comment>
<evidence type="ECO:0000256" key="3">
    <source>
        <dbReference type="ARBA" id="ARBA00010031"/>
    </source>
</evidence>
<evidence type="ECO:0000256" key="5">
    <source>
        <dbReference type="ARBA" id="ARBA00022622"/>
    </source>
</evidence>
<protein>
    <recommendedName>
        <fullName evidence="13">CFEM domain-containing protein</fullName>
    </recommendedName>
</protein>
<feature type="domain" description="CFEM" evidence="13">
    <location>
        <begin position="13"/>
        <end position="125"/>
    </location>
</feature>
<evidence type="ECO:0000259" key="13">
    <source>
        <dbReference type="PROSITE" id="PS52012"/>
    </source>
</evidence>